<dbReference type="EC" id="6.3.5.-" evidence="9"/>
<comment type="function">
    <text evidence="9">Allows the formation of correctly charged Asn-tRNA(Asn) or Gln-tRNA(Gln) through the transamidation of misacylated Asp-tRNA(Asn) or Glu-tRNA(Gln) in organisms which lack either or both of asparaginyl-tRNA or glutaminyl-tRNA synthetases. The reaction takes place in the presence of glutamine and ATP through an activated phospho-Asp-tRNA(Asn) or phospho-Glu-tRNA(Gln).</text>
</comment>
<keyword evidence="7 9" id="KW-0648">Protein biosynthesis</keyword>
<keyword evidence="3" id="KW-0963">Cytoplasm</keyword>
<dbReference type="GO" id="GO:0003676">
    <property type="term" value="F:nucleic acid binding"/>
    <property type="evidence" value="ECO:0007669"/>
    <property type="project" value="InterPro"/>
</dbReference>
<dbReference type="PRINTS" id="PR01042">
    <property type="entry name" value="TRNASYNTHASP"/>
</dbReference>
<comment type="similarity">
    <text evidence="2">Belongs to the class-II aminoacyl-tRNA synthetase family. Type 2 subfamily.</text>
</comment>
<dbReference type="InterPro" id="IPR004364">
    <property type="entry name" value="Aa-tRNA-synt_II"/>
</dbReference>
<protein>
    <recommendedName>
        <fullName evidence="9">Aspartyl/glutamyl-tRNA(Asn/Gln) amidotransferase subunit B</fullName>
        <shortName evidence="9">Asp/Glu-ADT subunit B</shortName>
        <ecNumber evidence="9">6.3.5.-</ecNumber>
    </recommendedName>
</protein>
<dbReference type="GO" id="GO:0050567">
    <property type="term" value="F:glutaminyl-tRNA synthase (glutamine-hydrolyzing) activity"/>
    <property type="evidence" value="ECO:0007669"/>
    <property type="project" value="UniProtKB-UniRule"/>
</dbReference>
<evidence type="ECO:0000259" key="10">
    <source>
        <dbReference type="PROSITE" id="PS50862"/>
    </source>
</evidence>
<evidence type="ECO:0000256" key="3">
    <source>
        <dbReference type="ARBA" id="ARBA00022490"/>
    </source>
</evidence>
<dbReference type="PANTHER" id="PTHR11659">
    <property type="entry name" value="GLUTAMYL-TRNA GLN AMIDOTRANSFERASE SUBUNIT B MITOCHONDRIAL AND PROKARYOTIC PET112-RELATED"/>
    <property type="match status" value="1"/>
</dbReference>
<evidence type="ECO:0000256" key="1">
    <source>
        <dbReference type="ARBA" id="ARBA00004496"/>
    </source>
</evidence>
<dbReference type="InterPro" id="IPR004365">
    <property type="entry name" value="NA-bd_OB_tRNA"/>
</dbReference>
<evidence type="ECO:0000256" key="8">
    <source>
        <dbReference type="ARBA" id="ARBA00023146"/>
    </source>
</evidence>
<comment type="catalytic activity">
    <reaction evidence="9">
        <text>L-aspartyl-tRNA(Asn) + L-glutamine + ATP + H2O = L-asparaginyl-tRNA(Asn) + L-glutamate + ADP + phosphate + 2 H(+)</text>
        <dbReference type="Rhea" id="RHEA:14513"/>
        <dbReference type="Rhea" id="RHEA-COMP:9674"/>
        <dbReference type="Rhea" id="RHEA-COMP:9677"/>
        <dbReference type="ChEBI" id="CHEBI:15377"/>
        <dbReference type="ChEBI" id="CHEBI:15378"/>
        <dbReference type="ChEBI" id="CHEBI:29985"/>
        <dbReference type="ChEBI" id="CHEBI:30616"/>
        <dbReference type="ChEBI" id="CHEBI:43474"/>
        <dbReference type="ChEBI" id="CHEBI:58359"/>
        <dbReference type="ChEBI" id="CHEBI:78515"/>
        <dbReference type="ChEBI" id="CHEBI:78516"/>
        <dbReference type="ChEBI" id="CHEBI:456216"/>
    </reaction>
</comment>
<dbReference type="SUPFAM" id="SSF50249">
    <property type="entry name" value="Nucleic acid-binding proteins"/>
    <property type="match status" value="1"/>
</dbReference>
<comment type="similarity">
    <text evidence="9">Belongs to the GatB/GatE family. GatB subfamily.</text>
</comment>
<dbReference type="Pfam" id="PF00152">
    <property type="entry name" value="tRNA-synt_2"/>
    <property type="match status" value="1"/>
</dbReference>
<dbReference type="InterPro" id="IPR014746">
    <property type="entry name" value="Gln_synth/guanido_kin_cat_dom"/>
</dbReference>
<dbReference type="GO" id="GO:0005737">
    <property type="term" value="C:cytoplasm"/>
    <property type="evidence" value="ECO:0007669"/>
    <property type="project" value="UniProtKB-SubCell"/>
</dbReference>
<keyword evidence="4 9" id="KW-0436">Ligase</keyword>
<dbReference type="InterPro" id="IPR017959">
    <property type="entry name" value="Asn/Gln-tRNA_amidoTrfase_suB/E"/>
</dbReference>
<keyword evidence="8" id="KW-0030">Aminoacyl-tRNA synthetase</keyword>
<dbReference type="GO" id="GO:0004815">
    <property type="term" value="F:aspartate-tRNA ligase activity"/>
    <property type="evidence" value="ECO:0007669"/>
    <property type="project" value="InterPro"/>
</dbReference>
<dbReference type="InterPro" id="IPR017958">
    <property type="entry name" value="Gln-tRNA_amidoTrfase_suB_CS"/>
</dbReference>
<reference evidence="11" key="1">
    <citation type="journal article" date="2020" name="ISME J.">
        <title>Gammaproteobacteria mediating utilization of methyl-, sulfur- and petroleum organic compounds in deep ocean hydrothermal plumes.</title>
        <authorList>
            <person name="Zhou Z."/>
            <person name="Liu Y."/>
            <person name="Pan J."/>
            <person name="Cron B.R."/>
            <person name="Toner B.M."/>
            <person name="Anantharaman K."/>
            <person name="Breier J.A."/>
            <person name="Dick G.J."/>
            <person name="Li M."/>
        </authorList>
    </citation>
    <scope>NUCLEOTIDE SEQUENCE</scope>
    <source>
        <strain evidence="11">SZUA-1515</strain>
    </source>
</reference>
<evidence type="ECO:0000256" key="5">
    <source>
        <dbReference type="ARBA" id="ARBA00022741"/>
    </source>
</evidence>
<dbReference type="SUPFAM" id="SSF55931">
    <property type="entry name" value="Glutamine synthetase/guanido kinase"/>
    <property type="match status" value="1"/>
</dbReference>
<gene>
    <name evidence="11" type="primary">aspS</name>
    <name evidence="9" type="synonym">gatB</name>
    <name evidence="11" type="ORF">EYH45_08195</name>
</gene>
<dbReference type="Pfam" id="PF01336">
    <property type="entry name" value="tRNA_anti-codon"/>
    <property type="match status" value="1"/>
</dbReference>
<evidence type="ECO:0000256" key="4">
    <source>
        <dbReference type="ARBA" id="ARBA00022598"/>
    </source>
</evidence>
<evidence type="ECO:0000256" key="9">
    <source>
        <dbReference type="HAMAP-Rule" id="MF_00121"/>
    </source>
</evidence>
<dbReference type="NCBIfam" id="NF004012">
    <property type="entry name" value="PRK05477.1-2"/>
    <property type="match status" value="1"/>
</dbReference>
<keyword evidence="5 9" id="KW-0547">Nucleotide-binding</keyword>
<dbReference type="CDD" id="cd00776">
    <property type="entry name" value="AsxRS_core"/>
    <property type="match status" value="1"/>
</dbReference>
<dbReference type="InterPro" id="IPR006195">
    <property type="entry name" value="aa-tRNA-synth_II"/>
</dbReference>
<dbReference type="Gene3D" id="2.40.50.140">
    <property type="entry name" value="Nucleic acid-binding proteins"/>
    <property type="match status" value="1"/>
</dbReference>
<dbReference type="SUPFAM" id="SSF55681">
    <property type="entry name" value="Class II aaRS and biotin synthetases"/>
    <property type="match status" value="1"/>
</dbReference>
<dbReference type="PROSITE" id="PS50862">
    <property type="entry name" value="AA_TRNA_LIGASE_II"/>
    <property type="match status" value="1"/>
</dbReference>
<dbReference type="InterPro" id="IPR012340">
    <property type="entry name" value="NA-bd_OB-fold"/>
</dbReference>
<sequence length="931" mass="105473">MGYADARIGLEIHVPMATLRTKLFCGCSNVTESSSTKPNAEVCPVCLGLPGALPRPNIQAIRQGLTLAHALNCKTPDFLQFYRKHYFYPDLPKGYQITQYEAGGHMPLGFGGSFTLGNGKKIGIRRVHIEEDPARLVHPEGIGESAYVLVDYNRSGGPLLEIVTEPDLTTPDEARNFMEKLRELLTKLNIIQEDTVLKADANVSVKGSGRVEIKNIGSSADLRKALQIEIMRLRRYVEEGLEVEQETRHWDDRRKVTTPARGKETEQEYRYIPDLNIPPIPLAPIKQDIETKLTEILQEPKEELVAKYNLQPSIAEAITRNPRLNRIFQNILESDLLRRDTKLVDSAAKLLINQGSKLLKRGFSEADVAGRIKQLCIRIAAGEVTFNEAKRLVLEGEEARERIKQADKATIQRFVDEVLSEERITAKSRKILDYIVGKALRKMKSSGIKADPVEVAEYAREVLQRIAPEQEKQKEELNMKEEAGLGETQTILQSFVKTDEITSTRKALQAGEGEATLAGWIESRMNLGGKSFIILRDWSGWIQCVVSKELDERIFNILTSLNLESFITVRGKLRRDERAPTGVELVVEELKAVFPSASLPLTLPQLAKSDFQIRLSYRFLDLRRRRVRGVFKIRSLITKLVREYLENLGFTEIHTPKIILSGSEGGAELFTLLYYGREAFLAQSPQLYKQMAVNAFERVYEIDSYYRAQKFDTPRHLAEFWSIDVEAALYDLDKLTSLAEGIVNHVLSKLPNEAGEELSILNVELRPPKPPYKRITYRECLDILEQAGRPIEFGEDIGAEELKIITDKIGGEPFFILYWPKECRAFYYKTNGGDSRITNSFDLVWPMKDSAPLELASGGERINDYNELIESLRSKGLNPESYEWYSEMFRYGVPPHGGFGMGLDRLVMAVCQTDTVLETVFSPRTPKYSKP</sequence>
<dbReference type="InterPro" id="IPR002312">
    <property type="entry name" value="Asp/Asn-tRNA-synth_IIb"/>
</dbReference>
<feature type="domain" description="Aminoacyl-transfer RNA synthetases class-II family profile" evidence="10">
    <location>
        <begin position="631"/>
        <end position="923"/>
    </location>
</feature>
<name>A0A832ZXA5_CALS0</name>
<dbReference type="NCBIfam" id="NF003483">
    <property type="entry name" value="PRK05159.1"/>
    <property type="match status" value="1"/>
</dbReference>
<dbReference type="AlphaFoldDB" id="A0A832ZXA5"/>
<evidence type="ECO:0000256" key="6">
    <source>
        <dbReference type="ARBA" id="ARBA00022840"/>
    </source>
</evidence>
<dbReference type="Proteomes" id="UP000608579">
    <property type="component" value="Unassembled WGS sequence"/>
</dbReference>
<dbReference type="InterPro" id="IPR004413">
    <property type="entry name" value="GatB"/>
</dbReference>
<dbReference type="HAMAP" id="MF_00121">
    <property type="entry name" value="GatB"/>
    <property type="match status" value="1"/>
</dbReference>
<dbReference type="InterPro" id="IPR006075">
    <property type="entry name" value="Asn/Gln-tRNA_Trfase_suB/E_cat"/>
</dbReference>
<dbReference type="Gene3D" id="3.30.930.10">
    <property type="entry name" value="Bira Bifunctional Protein, Domain 2"/>
    <property type="match status" value="1"/>
</dbReference>
<evidence type="ECO:0000256" key="2">
    <source>
        <dbReference type="ARBA" id="ARBA00005312"/>
    </source>
</evidence>
<evidence type="ECO:0000313" key="11">
    <source>
        <dbReference type="EMBL" id="HIQ30521.1"/>
    </source>
</evidence>
<keyword evidence="6 9" id="KW-0067">ATP-binding</keyword>
<accession>A0A832ZXA5</accession>
<organism evidence="11 12">
    <name type="scientific">Caldiarchaeum subterraneum</name>
    <dbReference type="NCBI Taxonomy" id="311458"/>
    <lineage>
        <taxon>Archaea</taxon>
        <taxon>Nitrososphaerota</taxon>
        <taxon>Candidatus Caldarchaeales</taxon>
        <taxon>Candidatus Caldarchaeaceae</taxon>
        <taxon>Candidatus Caldarchaeum</taxon>
    </lineage>
</organism>
<dbReference type="GO" id="GO:0006422">
    <property type="term" value="P:aspartyl-tRNA aminoacylation"/>
    <property type="evidence" value="ECO:0007669"/>
    <property type="project" value="InterPro"/>
</dbReference>
<comment type="subunit">
    <text evidence="9">Heterotrimer of A, B and C subunits.</text>
</comment>
<proteinExistence type="inferred from homology"/>
<dbReference type="NCBIfam" id="TIGR00133">
    <property type="entry name" value="gatB"/>
    <property type="match status" value="1"/>
</dbReference>
<dbReference type="InterPro" id="IPR045864">
    <property type="entry name" value="aa-tRNA-synth_II/BPL/LPL"/>
</dbReference>
<dbReference type="NCBIfam" id="TIGR00458">
    <property type="entry name" value="aspS_nondisc"/>
    <property type="match status" value="1"/>
</dbReference>
<dbReference type="GO" id="GO:0005524">
    <property type="term" value="F:ATP binding"/>
    <property type="evidence" value="ECO:0007669"/>
    <property type="project" value="UniProtKB-KW"/>
</dbReference>
<dbReference type="InterPro" id="IPR004523">
    <property type="entry name" value="Asp-tRNA_synthase_2"/>
</dbReference>
<dbReference type="EMBL" id="DQVM01000165">
    <property type="protein sequence ID" value="HIQ30521.1"/>
    <property type="molecule type" value="Genomic_DNA"/>
</dbReference>
<dbReference type="GO" id="GO:0070681">
    <property type="term" value="P:glutaminyl-tRNAGln biosynthesis via transamidation"/>
    <property type="evidence" value="ECO:0007669"/>
    <property type="project" value="TreeGrafter"/>
</dbReference>
<dbReference type="PANTHER" id="PTHR11659:SF0">
    <property type="entry name" value="GLUTAMYL-TRNA(GLN) AMIDOTRANSFERASE SUBUNIT B, MITOCHONDRIAL"/>
    <property type="match status" value="1"/>
</dbReference>
<comment type="catalytic activity">
    <reaction evidence="9">
        <text>L-glutamyl-tRNA(Gln) + L-glutamine + ATP + H2O = L-glutaminyl-tRNA(Gln) + L-glutamate + ADP + phosphate + H(+)</text>
        <dbReference type="Rhea" id="RHEA:17521"/>
        <dbReference type="Rhea" id="RHEA-COMP:9681"/>
        <dbReference type="Rhea" id="RHEA-COMP:9684"/>
        <dbReference type="ChEBI" id="CHEBI:15377"/>
        <dbReference type="ChEBI" id="CHEBI:15378"/>
        <dbReference type="ChEBI" id="CHEBI:29985"/>
        <dbReference type="ChEBI" id="CHEBI:30616"/>
        <dbReference type="ChEBI" id="CHEBI:43474"/>
        <dbReference type="ChEBI" id="CHEBI:58359"/>
        <dbReference type="ChEBI" id="CHEBI:78520"/>
        <dbReference type="ChEBI" id="CHEBI:78521"/>
        <dbReference type="ChEBI" id="CHEBI:456216"/>
    </reaction>
</comment>
<dbReference type="PROSITE" id="PS01234">
    <property type="entry name" value="GATB"/>
    <property type="match status" value="1"/>
</dbReference>
<dbReference type="Pfam" id="PF02934">
    <property type="entry name" value="GatB_N"/>
    <property type="match status" value="1"/>
</dbReference>
<comment type="subcellular location">
    <subcellularLocation>
        <location evidence="1">Cytoplasm</location>
    </subcellularLocation>
</comment>
<comment type="caution">
    <text evidence="11">The sequence shown here is derived from an EMBL/GenBank/DDBJ whole genome shotgun (WGS) entry which is preliminary data.</text>
</comment>
<evidence type="ECO:0000313" key="12">
    <source>
        <dbReference type="Proteomes" id="UP000608579"/>
    </source>
</evidence>
<evidence type="ECO:0000256" key="7">
    <source>
        <dbReference type="ARBA" id="ARBA00022917"/>
    </source>
</evidence>